<evidence type="ECO:0000313" key="2">
    <source>
        <dbReference type="EMBL" id="KAK1772513.1"/>
    </source>
</evidence>
<protein>
    <submittedName>
        <fullName evidence="2">Uncharacterized protein</fullName>
    </submittedName>
</protein>
<dbReference type="GeneID" id="85305237"/>
<reference evidence="2" key="1">
    <citation type="submission" date="2023-06" db="EMBL/GenBank/DDBJ databases">
        <title>Genome-scale phylogeny and comparative genomics of the fungal order Sordariales.</title>
        <authorList>
            <consortium name="Lawrence Berkeley National Laboratory"/>
            <person name="Hensen N."/>
            <person name="Bonometti L."/>
            <person name="Westerberg I."/>
            <person name="Brannstrom I.O."/>
            <person name="Guillou S."/>
            <person name="Cros-Aarteil S."/>
            <person name="Calhoun S."/>
            <person name="Haridas S."/>
            <person name="Kuo A."/>
            <person name="Mondo S."/>
            <person name="Pangilinan J."/>
            <person name="Riley R."/>
            <person name="Labutti K."/>
            <person name="Andreopoulos B."/>
            <person name="Lipzen A."/>
            <person name="Chen C."/>
            <person name="Yanf M."/>
            <person name="Daum C."/>
            <person name="Ng V."/>
            <person name="Clum A."/>
            <person name="Steindorff A."/>
            <person name="Ohm R."/>
            <person name="Martin F."/>
            <person name="Silar P."/>
            <person name="Natvig D."/>
            <person name="Lalanne C."/>
            <person name="Gautier V."/>
            <person name="Ament-Velasquez S.L."/>
            <person name="Kruys A."/>
            <person name="Hutchinson M.I."/>
            <person name="Powell A.J."/>
            <person name="Barry K."/>
            <person name="Miller A.N."/>
            <person name="Grigoriev I.V."/>
            <person name="Debuchy R."/>
            <person name="Gladieux P."/>
            <person name="Thoren M.H."/>
            <person name="Johannesson H."/>
        </authorList>
    </citation>
    <scope>NUCLEOTIDE SEQUENCE</scope>
    <source>
        <strain evidence="2">8032-3</strain>
    </source>
</reference>
<proteinExistence type="predicted"/>
<dbReference type="RefSeq" id="XP_060288726.1">
    <property type="nucleotide sequence ID" value="XM_060422050.1"/>
</dbReference>
<feature type="compositionally biased region" description="Basic and acidic residues" evidence="1">
    <location>
        <begin position="88"/>
        <end position="101"/>
    </location>
</feature>
<feature type="compositionally biased region" description="Polar residues" evidence="1">
    <location>
        <begin position="501"/>
        <end position="531"/>
    </location>
</feature>
<feature type="compositionally biased region" description="Basic and acidic residues" evidence="1">
    <location>
        <begin position="302"/>
        <end position="322"/>
    </location>
</feature>
<dbReference type="AlphaFoldDB" id="A0AAJ0FRQ4"/>
<feature type="region of interest" description="Disordered" evidence="1">
    <location>
        <begin position="87"/>
        <end position="268"/>
    </location>
</feature>
<feature type="region of interest" description="Disordered" evidence="1">
    <location>
        <begin position="285"/>
        <end position="365"/>
    </location>
</feature>
<accession>A0AAJ0FRQ4</accession>
<sequence>MKGKMDGAARRAERVAQRVLPDRPHHLCIDAKRRYPTPSGFWFTGQSARLQYMTYLSDADRGVLLTLPFFEICDELDTIKPPMAAARGEAKKKMTFKDYQNKKKSTSPADNDPSAKVDSQPPDTAPAKQSGRKDNPKPNDRDTHEDARPDKSRPETNYERSKNPSLPRPESTSARVSESRKRHSDTEQVSPPQKKTKTEATAPELDASRKPRADTPKSARDTANGKSAHKETKGTTLVPAVNGRSRARSDMDRASPASSIHVNGVAPAKAETAIKPALPELLSPLRLGFDEEMDSPTRTARKQSEKEQKDSGRSQGDGRTRVPDLLSPLRLGLGEEQGDLEWKLAEKGEEARAREADDNSMSKKQKLLKKIPPLLSPTLPPIIEEELARWLKEFPPEDWGQGESQASQSPADVQKGKGLLCDEDEEKRPSRIVVLKYRKKNARTVSAILALPSKSHKEALKKERSISLERTPPPHSRKRPFPAEEQAFDPSSKRSKPTAEPWSTKSGVPSTPLKNSATAMSRVTSNTSQAHTPGDPTGFTPSVADRPLTSSDNIDHASGAKAATLRQRQAEYTSLGGKLKHTKDDILRRRGGAAAALSTAEEKRVAALHFEMVLAYMVAFNALNQARALDRKVADITTWETLLPHLPELKHRLRRCRPLLALATQMHAVCLEQITHAFMTLDPTSVTLAHASWAKQEKRRVPTWAEAAALLEEVADDRMRASIGPWTAVDDAVASALAIMRRWADREGVTWRPEVTVPARNP</sequence>
<feature type="compositionally biased region" description="Basic and acidic residues" evidence="1">
    <location>
        <begin position="340"/>
        <end position="361"/>
    </location>
</feature>
<feature type="compositionally biased region" description="Polar residues" evidence="1">
    <location>
        <begin position="402"/>
        <end position="411"/>
    </location>
</feature>
<gene>
    <name evidence="2" type="ORF">QBC33DRAFT_13128</name>
</gene>
<feature type="region of interest" description="Disordered" evidence="1">
    <location>
        <begin position="445"/>
        <end position="565"/>
    </location>
</feature>
<evidence type="ECO:0000313" key="3">
    <source>
        <dbReference type="Proteomes" id="UP001244011"/>
    </source>
</evidence>
<comment type="caution">
    <text evidence="2">The sequence shown here is derived from an EMBL/GenBank/DDBJ whole genome shotgun (WGS) entry which is preliminary data.</text>
</comment>
<feature type="compositionally biased region" description="Basic and acidic residues" evidence="1">
    <location>
        <begin position="131"/>
        <end position="162"/>
    </location>
</feature>
<feature type="compositionally biased region" description="Basic and acidic residues" evidence="1">
    <location>
        <begin position="455"/>
        <end position="467"/>
    </location>
</feature>
<dbReference type="Proteomes" id="UP001244011">
    <property type="component" value="Unassembled WGS sequence"/>
</dbReference>
<name>A0AAJ0FRQ4_9PEZI</name>
<feature type="region of interest" description="Disordered" evidence="1">
    <location>
        <begin position="394"/>
        <end position="425"/>
    </location>
</feature>
<feature type="compositionally biased region" description="Basic and acidic residues" evidence="1">
    <location>
        <begin position="206"/>
        <end position="220"/>
    </location>
</feature>
<organism evidence="2 3">
    <name type="scientific">Phialemonium atrogriseum</name>
    <dbReference type="NCBI Taxonomy" id="1093897"/>
    <lineage>
        <taxon>Eukaryota</taxon>
        <taxon>Fungi</taxon>
        <taxon>Dikarya</taxon>
        <taxon>Ascomycota</taxon>
        <taxon>Pezizomycotina</taxon>
        <taxon>Sordariomycetes</taxon>
        <taxon>Sordariomycetidae</taxon>
        <taxon>Cephalothecales</taxon>
        <taxon>Cephalothecaceae</taxon>
        <taxon>Phialemonium</taxon>
    </lineage>
</organism>
<evidence type="ECO:0000256" key="1">
    <source>
        <dbReference type="SAM" id="MobiDB-lite"/>
    </source>
</evidence>
<keyword evidence="3" id="KW-1185">Reference proteome</keyword>
<dbReference type="EMBL" id="MU838997">
    <property type="protein sequence ID" value="KAK1772513.1"/>
    <property type="molecule type" value="Genomic_DNA"/>
</dbReference>